<dbReference type="GO" id="GO:0000214">
    <property type="term" value="C:tRNA-intron endonuclease complex"/>
    <property type="evidence" value="ECO:0007669"/>
    <property type="project" value="UniProtKB-UniRule"/>
</dbReference>
<keyword evidence="7" id="KW-0255">Endonuclease</keyword>
<keyword evidence="3 4" id="KW-0456">Lyase</keyword>
<feature type="active site" evidence="5">
    <location>
        <position position="219"/>
    </location>
</feature>
<evidence type="ECO:0000313" key="8">
    <source>
        <dbReference type="Proteomes" id="UP001139887"/>
    </source>
</evidence>
<dbReference type="InterPro" id="IPR006676">
    <property type="entry name" value="tRNA_splic"/>
</dbReference>
<dbReference type="Proteomes" id="UP001139887">
    <property type="component" value="Unassembled WGS sequence"/>
</dbReference>
<proteinExistence type="inferred from homology"/>
<accession>A0A9W8M0C1</accession>
<dbReference type="InterPro" id="IPR036167">
    <property type="entry name" value="tRNA_intron_Endo_cat-like_sf"/>
</dbReference>
<evidence type="ECO:0000256" key="2">
    <source>
        <dbReference type="ARBA" id="ARBA00022694"/>
    </source>
</evidence>
<keyword evidence="7" id="KW-0540">Nuclease</keyword>
<sequence>MPQTLLWAWTKAKLASLWYQMTPPNLLWPTLVPIKIKATLYKQSNDMWIWVDKEHEAVLWQNGSFGKGILSRADATWLGRYKQAIEATEQYFIEDLTMERRENRRDACRIGRLDSIGEVEVSGMEEAVQMEPVQLWPLDALFLSELGCLDCVDADGYLLSHAQLWRVVAESTLYRSAQDLAIKYAAYFSFRARGWTVKSGIKFGSDFLLYGKGGPARSHSKYSVIVKQDTNMPDESWQYMFALSRVCSQVRKPLVVCYVELPHANLDLQNPPDLTQFLIQEFLIERFNPNRK</sequence>
<dbReference type="InterPro" id="IPR016589">
    <property type="entry name" value="tRNA_splic_SEN2"/>
</dbReference>
<dbReference type="Pfam" id="PF01974">
    <property type="entry name" value="tRNA_int_endo"/>
    <property type="match status" value="1"/>
</dbReference>
<evidence type="ECO:0000256" key="4">
    <source>
        <dbReference type="PIRNR" id="PIRNR011789"/>
    </source>
</evidence>
<name>A0A9W8M0C1_9FUNG</name>
<dbReference type="SUPFAM" id="SSF53032">
    <property type="entry name" value="tRNA-intron endonuclease catalytic domain-like"/>
    <property type="match status" value="1"/>
</dbReference>
<dbReference type="InterPro" id="IPR011856">
    <property type="entry name" value="tRNA_endonuc-like_dom_sf"/>
</dbReference>
<keyword evidence="8" id="KW-1185">Reference proteome</keyword>
<gene>
    <name evidence="7" type="primary">SEN2</name>
    <name evidence="7" type="ORF">IWW36_001500</name>
</gene>
<organism evidence="7 8">
    <name type="scientific">Coemansia brasiliensis</name>
    <dbReference type="NCBI Taxonomy" id="2650707"/>
    <lineage>
        <taxon>Eukaryota</taxon>
        <taxon>Fungi</taxon>
        <taxon>Fungi incertae sedis</taxon>
        <taxon>Zoopagomycota</taxon>
        <taxon>Kickxellomycotina</taxon>
        <taxon>Kickxellomycetes</taxon>
        <taxon>Kickxellales</taxon>
        <taxon>Kickxellaceae</taxon>
        <taxon>Coemansia</taxon>
    </lineage>
</organism>
<dbReference type="PIRSF" id="PIRSF011789">
    <property type="entry name" value="tRNA_splic_SEN2"/>
    <property type="match status" value="1"/>
</dbReference>
<dbReference type="PANTHER" id="PTHR21227:SF0">
    <property type="entry name" value="TRNA-SPLICING ENDONUCLEASE SUBUNIT SEN2"/>
    <property type="match status" value="1"/>
</dbReference>
<dbReference type="NCBIfam" id="TIGR00324">
    <property type="entry name" value="endA"/>
    <property type="match status" value="1"/>
</dbReference>
<dbReference type="PANTHER" id="PTHR21227">
    <property type="entry name" value="TRNA-SPLICING ENDONUCLEASE SUBUNIT SEN2"/>
    <property type="match status" value="1"/>
</dbReference>
<dbReference type="EMBL" id="JANBUW010000020">
    <property type="protein sequence ID" value="KAJ2850976.1"/>
    <property type="molecule type" value="Genomic_DNA"/>
</dbReference>
<evidence type="ECO:0000256" key="5">
    <source>
        <dbReference type="PIRSR" id="PIRSR011789-1"/>
    </source>
</evidence>
<feature type="domain" description="tRNA intron endonuclease catalytic" evidence="6">
    <location>
        <begin position="181"/>
        <end position="260"/>
    </location>
</feature>
<dbReference type="EC" id="4.6.1.16" evidence="4"/>
<evidence type="ECO:0000256" key="1">
    <source>
        <dbReference type="ARBA" id="ARBA00008078"/>
    </source>
</evidence>
<dbReference type="OrthoDB" id="10249562at2759"/>
<dbReference type="CDD" id="cd22363">
    <property type="entry name" value="tRNA-intron_lyase_C"/>
    <property type="match status" value="1"/>
</dbReference>
<keyword evidence="2 4" id="KW-0819">tRNA processing</keyword>
<dbReference type="GO" id="GO:0000213">
    <property type="term" value="F:tRNA-intron lyase activity"/>
    <property type="evidence" value="ECO:0007669"/>
    <property type="project" value="UniProtKB-UniRule"/>
</dbReference>
<reference evidence="7" key="1">
    <citation type="submission" date="2022-07" db="EMBL/GenBank/DDBJ databases">
        <title>Phylogenomic reconstructions and comparative analyses of Kickxellomycotina fungi.</title>
        <authorList>
            <person name="Reynolds N.K."/>
            <person name="Stajich J.E."/>
            <person name="Barry K."/>
            <person name="Grigoriev I.V."/>
            <person name="Crous P."/>
            <person name="Smith M.E."/>
        </authorList>
    </citation>
    <scope>NUCLEOTIDE SEQUENCE</scope>
    <source>
        <strain evidence="7">NRRL 1566</strain>
    </source>
</reference>
<dbReference type="Gene3D" id="3.40.1350.10">
    <property type="match status" value="1"/>
</dbReference>
<evidence type="ECO:0000313" key="7">
    <source>
        <dbReference type="EMBL" id="KAJ2850976.1"/>
    </source>
</evidence>
<keyword evidence="7" id="KW-0378">Hydrolase</keyword>
<protein>
    <recommendedName>
        <fullName evidence="4">tRNA-splicing endonuclease subunit Sen2</fullName>
        <ecNumber evidence="4">4.6.1.16</ecNumber>
    </recommendedName>
</protein>
<dbReference type="AlphaFoldDB" id="A0A9W8M0C1"/>
<evidence type="ECO:0000259" key="6">
    <source>
        <dbReference type="Pfam" id="PF01974"/>
    </source>
</evidence>
<evidence type="ECO:0000256" key="3">
    <source>
        <dbReference type="ARBA" id="ARBA00023239"/>
    </source>
</evidence>
<feature type="active site" evidence="5">
    <location>
        <position position="252"/>
    </location>
</feature>
<comment type="caution">
    <text evidence="7">The sequence shown here is derived from an EMBL/GenBank/DDBJ whole genome shotgun (WGS) entry which is preliminary data.</text>
</comment>
<dbReference type="GO" id="GO:0003676">
    <property type="term" value="F:nucleic acid binding"/>
    <property type="evidence" value="ECO:0007669"/>
    <property type="project" value="InterPro"/>
</dbReference>
<dbReference type="GO" id="GO:0005737">
    <property type="term" value="C:cytoplasm"/>
    <property type="evidence" value="ECO:0007669"/>
    <property type="project" value="TreeGrafter"/>
</dbReference>
<feature type="active site" evidence="5">
    <location>
        <position position="210"/>
    </location>
</feature>
<comment type="function">
    <text evidence="4">Constitutes one of the two catalytic subunit of the tRNA-splicing endonuclease complex, a complex responsible for identification and cleavage of the splice sites in pre-tRNA. It cleaves pre-tRNA at the 5'- and 3'-splice sites to release the intron. The products are an intron and two tRNA half-molecules bearing 2',3'-cyclic phosphate and 5'-OH termini. There are no conserved sequences at the splice sites, but the intron is invariably located at the same site in the gene, placing the splice sites an invariant distance from the constant structural features of the tRNA body.</text>
</comment>
<dbReference type="InterPro" id="IPR006677">
    <property type="entry name" value="tRNA_intron_Endonuc_cat-like"/>
</dbReference>
<comment type="similarity">
    <text evidence="1 4">Belongs to the tRNA-intron endonuclease family.</text>
</comment>
<dbReference type="GO" id="GO:0000379">
    <property type="term" value="P:tRNA-type intron splice site recognition and cleavage"/>
    <property type="evidence" value="ECO:0007669"/>
    <property type="project" value="TreeGrafter"/>
</dbReference>